<sequence length="295" mass="33525">MLKKLEADLENSNNSLRKLETEPLGVLGSIADKGLANNLPSNIQELCASHPARVLTKQIRPNIDQRREQGYARIYPKIKQLSRLKRGLDPAFSLIQHLGKKSYLTSRWEVQCYSVFITEKRKSVAPADDLFLELLKRGRRQKTRILSPQRSSRPSMSNDSPFISSRQAKGLGIGGHIYLFMIMRTPPRMLMTDSSPRIRLTIRSSQSLMSLCGAMSKEKLILGKYHEGLRWLTEQSYNNIKAGVEVWNRKDGFECSSYRLGTEMECSAQRIRRLAYMAPDGAQLALQLAFDFGTD</sequence>
<dbReference type="Proteomes" id="UP000184330">
    <property type="component" value="Unassembled WGS sequence"/>
</dbReference>
<protein>
    <submittedName>
        <fullName evidence="1">Uncharacterized protein</fullName>
    </submittedName>
</protein>
<accession>A0A1L7X5L5</accession>
<gene>
    <name evidence="1" type="ORF">PAC_10187</name>
</gene>
<name>A0A1L7X5L5_9HELO</name>
<organism evidence="1 2">
    <name type="scientific">Phialocephala subalpina</name>
    <dbReference type="NCBI Taxonomy" id="576137"/>
    <lineage>
        <taxon>Eukaryota</taxon>
        <taxon>Fungi</taxon>
        <taxon>Dikarya</taxon>
        <taxon>Ascomycota</taxon>
        <taxon>Pezizomycotina</taxon>
        <taxon>Leotiomycetes</taxon>
        <taxon>Helotiales</taxon>
        <taxon>Mollisiaceae</taxon>
        <taxon>Phialocephala</taxon>
        <taxon>Phialocephala fortinii species complex</taxon>
    </lineage>
</organism>
<keyword evidence="2" id="KW-1185">Reference proteome</keyword>
<dbReference type="EMBL" id="FJOG01000015">
    <property type="protein sequence ID" value="CZR60291.1"/>
    <property type="molecule type" value="Genomic_DNA"/>
</dbReference>
<dbReference type="AlphaFoldDB" id="A0A1L7X5L5"/>
<proteinExistence type="predicted"/>
<reference evidence="1 2" key="1">
    <citation type="submission" date="2016-03" db="EMBL/GenBank/DDBJ databases">
        <authorList>
            <person name="Ploux O."/>
        </authorList>
    </citation>
    <scope>NUCLEOTIDE SEQUENCE [LARGE SCALE GENOMIC DNA]</scope>
    <source>
        <strain evidence="1 2">UAMH 11012</strain>
    </source>
</reference>
<evidence type="ECO:0000313" key="1">
    <source>
        <dbReference type="EMBL" id="CZR60291.1"/>
    </source>
</evidence>
<evidence type="ECO:0000313" key="2">
    <source>
        <dbReference type="Proteomes" id="UP000184330"/>
    </source>
</evidence>